<keyword evidence="4" id="KW-1185">Reference proteome</keyword>
<protein>
    <submittedName>
        <fullName evidence="3">Uncharacterized protein</fullName>
    </submittedName>
</protein>
<keyword evidence="2" id="KW-0472">Membrane</keyword>
<reference evidence="3" key="1">
    <citation type="journal article" date="2020" name="bioRxiv">
        <title>Whole genome comparisons of ergot fungi reveals the divergence and evolution of species within the genus Claviceps are the result of varying mechanisms driving genome evolution and host range expansion.</title>
        <authorList>
            <person name="Wyka S.A."/>
            <person name="Mondo S.J."/>
            <person name="Liu M."/>
            <person name="Dettman J."/>
            <person name="Nalam V."/>
            <person name="Broders K.D."/>
        </authorList>
    </citation>
    <scope>NUCLEOTIDE SEQUENCE</scope>
    <source>
        <strain evidence="3">CCC 602</strain>
    </source>
</reference>
<keyword evidence="2" id="KW-0812">Transmembrane</keyword>
<organism evidence="3 4">
    <name type="scientific">Claviceps pusilla</name>
    <dbReference type="NCBI Taxonomy" id="123648"/>
    <lineage>
        <taxon>Eukaryota</taxon>
        <taxon>Fungi</taxon>
        <taxon>Dikarya</taxon>
        <taxon>Ascomycota</taxon>
        <taxon>Pezizomycotina</taxon>
        <taxon>Sordariomycetes</taxon>
        <taxon>Hypocreomycetidae</taxon>
        <taxon>Hypocreales</taxon>
        <taxon>Clavicipitaceae</taxon>
        <taxon>Claviceps</taxon>
    </lineage>
</organism>
<dbReference type="OrthoDB" id="5854584at2759"/>
<evidence type="ECO:0000313" key="3">
    <source>
        <dbReference type="EMBL" id="KAG5980073.1"/>
    </source>
</evidence>
<dbReference type="EMBL" id="SRPW01004824">
    <property type="protein sequence ID" value="KAG5980073.1"/>
    <property type="molecule type" value="Genomic_DNA"/>
</dbReference>
<keyword evidence="2" id="KW-1133">Transmembrane helix</keyword>
<sequence length="66" mass="7094">MLRQRHAHAHDDQDTAPDLGMSQPPPSGPSDPEPSRNLNAARTPWMFYAIASGACAAFNGVFAKLC</sequence>
<evidence type="ECO:0000313" key="4">
    <source>
        <dbReference type="Proteomes" id="UP000748025"/>
    </source>
</evidence>
<proteinExistence type="predicted"/>
<evidence type="ECO:0000256" key="2">
    <source>
        <dbReference type="SAM" id="Phobius"/>
    </source>
</evidence>
<feature type="non-terminal residue" evidence="3">
    <location>
        <position position="66"/>
    </location>
</feature>
<name>A0A9P7N317_9HYPO</name>
<dbReference type="AlphaFoldDB" id="A0A9P7N317"/>
<accession>A0A9P7N317</accession>
<evidence type="ECO:0000256" key="1">
    <source>
        <dbReference type="SAM" id="MobiDB-lite"/>
    </source>
</evidence>
<feature type="region of interest" description="Disordered" evidence="1">
    <location>
        <begin position="1"/>
        <end position="38"/>
    </location>
</feature>
<dbReference type="Proteomes" id="UP000748025">
    <property type="component" value="Unassembled WGS sequence"/>
</dbReference>
<feature type="compositionally biased region" description="Pro residues" evidence="1">
    <location>
        <begin position="23"/>
        <end position="32"/>
    </location>
</feature>
<feature type="transmembrane region" description="Helical" evidence="2">
    <location>
        <begin position="45"/>
        <end position="63"/>
    </location>
</feature>
<gene>
    <name evidence="3" type="ORF">E4U43_006785</name>
</gene>
<comment type="caution">
    <text evidence="3">The sequence shown here is derived from an EMBL/GenBank/DDBJ whole genome shotgun (WGS) entry which is preliminary data.</text>
</comment>